<dbReference type="Gene3D" id="3.40.50.2300">
    <property type="match status" value="2"/>
</dbReference>
<evidence type="ECO:0000256" key="3">
    <source>
        <dbReference type="ARBA" id="ARBA00024867"/>
    </source>
</evidence>
<dbReference type="CDD" id="cd00156">
    <property type="entry name" value="REC"/>
    <property type="match status" value="1"/>
</dbReference>
<comment type="function">
    <text evidence="3">May play the central regulatory role in sporulation. It may be an element of the effector pathway responsible for the activation of sporulation genes in response to nutritional stress. Spo0A may act in concert with spo0H (a sigma factor) to control the expression of some genes that are critical to the sporulation process.</text>
</comment>
<name>A0A9X3XP43_9CLOT</name>
<dbReference type="InterPro" id="IPR001789">
    <property type="entry name" value="Sig_transdc_resp-reg_receiver"/>
</dbReference>
<evidence type="ECO:0000259" key="5">
    <source>
        <dbReference type="PROSITE" id="PS50110"/>
    </source>
</evidence>
<evidence type="ECO:0000313" key="7">
    <source>
        <dbReference type="Proteomes" id="UP001141183"/>
    </source>
</evidence>
<dbReference type="PANTHER" id="PTHR44591">
    <property type="entry name" value="STRESS RESPONSE REGULATOR PROTEIN 1"/>
    <property type="match status" value="1"/>
</dbReference>
<keyword evidence="2 4" id="KW-0597">Phosphoprotein</keyword>
<dbReference type="GO" id="GO:0000160">
    <property type="term" value="P:phosphorelay signal transduction system"/>
    <property type="evidence" value="ECO:0007669"/>
    <property type="project" value="InterPro"/>
</dbReference>
<reference evidence="6" key="1">
    <citation type="submission" date="2022-05" db="EMBL/GenBank/DDBJ databases">
        <title>Draft genome sequence of Clostridium tertium strain CP3 isolated from Peru.</title>
        <authorList>
            <person name="Hurtado R."/>
            <person name="Lima L."/>
            <person name="Sousa T."/>
            <person name="Jaiswal A.K."/>
            <person name="Tiwari S."/>
            <person name="Maturrano L."/>
            <person name="Brenig B."/>
            <person name="Azevedo V."/>
        </authorList>
    </citation>
    <scope>NUCLEOTIDE SEQUENCE</scope>
    <source>
        <strain evidence="6">CP3</strain>
    </source>
</reference>
<dbReference type="SMART" id="SM00448">
    <property type="entry name" value="REC"/>
    <property type="match status" value="2"/>
</dbReference>
<keyword evidence="7" id="KW-1185">Reference proteome</keyword>
<dbReference type="InterPro" id="IPR050595">
    <property type="entry name" value="Bact_response_regulator"/>
</dbReference>
<evidence type="ECO:0000256" key="1">
    <source>
        <dbReference type="ARBA" id="ARBA00018672"/>
    </source>
</evidence>
<dbReference type="AlphaFoldDB" id="A0A9X3XP43"/>
<dbReference type="GeneID" id="93042048"/>
<feature type="domain" description="Response regulatory" evidence="5">
    <location>
        <begin position="3"/>
        <end position="116"/>
    </location>
</feature>
<feature type="domain" description="Response regulatory" evidence="5">
    <location>
        <begin position="129"/>
        <end position="242"/>
    </location>
</feature>
<dbReference type="InterPro" id="IPR011006">
    <property type="entry name" value="CheY-like_superfamily"/>
</dbReference>
<comment type="caution">
    <text evidence="4">Lacks conserved residue(s) required for the propagation of feature annotation.</text>
</comment>
<evidence type="ECO:0000313" key="6">
    <source>
        <dbReference type="EMBL" id="MDC4242341.1"/>
    </source>
</evidence>
<dbReference type="Proteomes" id="UP001141183">
    <property type="component" value="Unassembled WGS sequence"/>
</dbReference>
<organism evidence="6 7">
    <name type="scientific">Clostridium tertium</name>
    <dbReference type="NCBI Taxonomy" id="1559"/>
    <lineage>
        <taxon>Bacteria</taxon>
        <taxon>Bacillati</taxon>
        <taxon>Bacillota</taxon>
        <taxon>Clostridia</taxon>
        <taxon>Eubacteriales</taxon>
        <taxon>Clostridiaceae</taxon>
        <taxon>Clostridium</taxon>
    </lineage>
</organism>
<protein>
    <recommendedName>
        <fullName evidence="1">Stage 0 sporulation protein A homolog</fullName>
    </recommendedName>
</protein>
<dbReference type="SUPFAM" id="SSF52172">
    <property type="entry name" value="CheY-like"/>
    <property type="match status" value="2"/>
</dbReference>
<gene>
    <name evidence="6" type="ORF">NE398_19605</name>
</gene>
<dbReference type="PROSITE" id="PS50110">
    <property type="entry name" value="RESPONSE_REGULATORY"/>
    <property type="match status" value="2"/>
</dbReference>
<dbReference type="EMBL" id="JAMRYU010000029">
    <property type="protein sequence ID" value="MDC4242341.1"/>
    <property type="molecule type" value="Genomic_DNA"/>
</dbReference>
<evidence type="ECO:0000256" key="4">
    <source>
        <dbReference type="PROSITE-ProRule" id="PRU00169"/>
    </source>
</evidence>
<dbReference type="Pfam" id="PF00072">
    <property type="entry name" value="Response_reg"/>
    <property type="match status" value="1"/>
</dbReference>
<sequence length="257" mass="30062">MYNILHIEQSGFFSKLLEKIVKEKGHKYINVRDFNEARDVLNSQNVSLIISSLYANGGDIEEFVEAINKRFDIPIFVVTSEDMDDKRKDLVNLGISEYILKKDLEEEVRNYLDSIFRTDEYMRDLQEANIAIVEDNEFFIELEKEILRSRRIYNVDYYKDGKSLIDSGKKYDIYLIDIILKNEFGKDIIRKIRRSNIDSSIIAVTALDNNKALSKILDCGADDFITKPIDEELFIAKLKSNVRIYSLQKKLDKFIKN</sequence>
<feature type="modified residue" description="4-aspartylphosphate" evidence="4">
    <location>
        <position position="177"/>
    </location>
</feature>
<accession>A0A9X3XP43</accession>
<evidence type="ECO:0000256" key="2">
    <source>
        <dbReference type="ARBA" id="ARBA00022553"/>
    </source>
</evidence>
<comment type="caution">
    <text evidence="6">The sequence shown here is derived from an EMBL/GenBank/DDBJ whole genome shotgun (WGS) entry which is preliminary data.</text>
</comment>
<dbReference type="RefSeq" id="WP_008679660.1">
    <property type="nucleotide sequence ID" value="NZ_BAAACM010000002.1"/>
</dbReference>
<dbReference type="PANTHER" id="PTHR44591:SF23">
    <property type="entry name" value="CHEY SUBFAMILY"/>
    <property type="match status" value="1"/>
</dbReference>
<proteinExistence type="predicted"/>